<name>A0ACC2XQJ3_9TREE</name>
<keyword evidence="2" id="KW-1185">Reference proteome</keyword>
<gene>
    <name evidence="1" type="ORF">QFC22_000616</name>
</gene>
<reference evidence="1" key="1">
    <citation type="submission" date="2023-04" db="EMBL/GenBank/DDBJ databases">
        <title>Draft Genome sequencing of Naganishia species isolated from polar environments using Oxford Nanopore Technology.</title>
        <authorList>
            <person name="Leo P."/>
            <person name="Venkateswaran K."/>
        </authorList>
    </citation>
    <scope>NUCLEOTIDE SEQUENCE</scope>
    <source>
        <strain evidence="1">MNA-CCFEE 5425</strain>
    </source>
</reference>
<accession>A0ACC2XQJ3</accession>
<comment type="caution">
    <text evidence="1">The sequence shown here is derived from an EMBL/GenBank/DDBJ whole genome shotgun (WGS) entry which is preliminary data.</text>
</comment>
<dbReference type="Proteomes" id="UP001243375">
    <property type="component" value="Unassembled WGS sequence"/>
</dbReference>
<proteinExistence type="predicted"/>
<evidence type="ECO:0000313" key="2">
    <source>
        <dbReference type="Proteomes" id="UP001243375"/>
    </source>
</evidence>
<sequence>MPTTTTTNTNDSPLSPESFKQLLKKLVQQPDTFSPIDIAQCFQHFCIGAASDAQVGAFLTALTLSGIDSDPEVVAACAKVLREHAVKVDDLVPREETPSQQQQKKDDSDTDSKQWDYTGSDKKGDGYGGVVDIVGTGGDGHDAFNVSTTAAVVVAGAGVRVAKHGSKAATSSSGSADLLLALGCTLTFPPAALPTILPQTPFLFLFAPHYHPALAHIAPVRRQLNFRTVFNVLGPLINPARPGRMVLGVAKRELGDTFAQVLQLLGVERAMVVCGKEGLDEISPEGETWVWELVNGEITTSTIHPTRDFGLATHPLTSVRGATPELNALTFRALLTPDGTTPPHLSAPTGPDAPNMDSIRDFVLLNSAALLKVSGKASTYQEGVELARKSMESGEAMRAFDAFIVAGREAMKDAGAVEPEDDGGVAAKGGAVNAWLHSQKEKEREAERAQ</sequence>
<protein>
    <submittedName>
        <fullName evidence="1">Uncharacterized protein</fullName>
    </submittedName>
</protein>
<organism evidence="1 2">
    <name type="scientific">Naganishia vaughanmartiniae</name>
    <dbReference type="NCBI Taxonomy" id="1424756"/>
    <lineage>
        <taxon>Eukaryota</taxon>
        <taxon>Fungi</taxon>
        <taxon>Dikarya</taxon>
        <taxon>Basidiomycota</taxon>
        <taxon>Agaricomycotina</taxon>
        <taxon>Tremellomycetes</taxon>
        <taxon>Filobasidiales</taxon>
        <taxon>Filobasidiaceae</taxon>
        <taxon>Naganishia</taxon>
    </lineage>
</organism>
<evidence type="ECO:0000313" key="1">
    <source>
        <dbReference type="EMBL" id="KAJ9125654.1"/>
    </source>
</evidence>
<dbReference type="EMBL" id="JASBWU010000001">
    <property type="protein sequence ID" value="KAJ9125654.1"/>
    <property type="molecule type" value="Genomic_DNA"/>
</dbReference>